<dbReference type="InterPro" id="IPR000387">
    <property type="entry name" value="Tyr_Pase_dom"/>
</dbReference>
<sequence>MKLSISGVHDFPELTGVQAVISIADPVEGRPAVLNGLSVPILDLVFHDTDGDPLDTLPESWHLERVQAFLAQHQPECLHVHCYAGVSRSTAIATFALVCQSPELNDQQIVHSVLAVRPMAVPNKLILRQIDALTGRKLSRVWRRAARF</sequence>
<dbReference type="RefSeq" id="WP_124872001.1">
    <property type="nucleotide sequence ID" value="NZ_CP034183.1"/>
</dbReference>
<dbReference type="Proteomes" id="UP000276417">
    <property type="component" value="Chromosome 1"/>
</dbReference>
<dbReference type="PROSITE" id="PS50056">
    <property type="entry name" value="TYR_PHOSPHATASE_2"/>
    <property type="match status" value="1"/>
</dbReference>
<dbReference type="AlphaFoldDB" id="A0A3G8YDL3"/>
<name>A0A3G8YDL3_9DEIO</name>
<accession>A0A3G8YDL3</accession>
<dbReference type="SUPFAM" id="SSF52799">
    <property type="entry name" value="(Phosphotyrosine protein) phosphatases II"/>
    <property type="match status" value="1"/>
</dbReference>
<proteinExistence type="predicted"/>
<feature type="domain" description="Tyrosine specific protein phosphatases" evidence="1">
    <location>
        <begin position="63"/>
        <end position="128"/>
    </location>
</feature>
<dbReference type="InterPro" id="IPR016130">
    <property type="entry name" value="Tyr_Pase_AS"/>
</dbReference>
<gene>
    <name evidence="2" type="ORF">EHF33_12340</name>
</gene>
<evidence type="ECO:0000313" key="3">
    <source>
        <dbReference type="Proteomes" id="UP000276417"/>
    </source>
</evidence>
<dbReference type="Gene3D" id="3.90.190.10">
    <property type="entry name" value="Protein tyrosine phosphatase superfamily"/>
    <property type="match status" value="1"/>
</dbReference>
<dbReference type="InterPro" id="IPR029021">
    <property type="entry name" value="Prot-tyrosine_phosphatase-like"/>
</dbReference>
<dbReference type="PROSITE" id="PS00383">
    <property type="entry name" value="TYR_PHOSPHATASE_1"/>
    <property type="match status" value="1"/>
</dbReference>
<dbReference type="KEGG" id="dph:EHF33_12340"/>
<organism evidence="2 3">
    <name type="scientific">Deinococcus psychrotolerans</name>
    <dbReference type="NCBI Taxonomy" id="2489213"/>
    <lineage>
        <taxon>Bacteria</taxon>
        <taxon>Thermotogati</taxon>
        <taxon>Deinococcota</taxon>
        <taxon>Deinococci</taxon>
        <taxon>Deinococcales</taxon>
        <taxon>Deinococcaceae</taxon>
        <taxon>Deinococcus</taxon>
    </lineage>
</organism>
<protein>
    <recommendedName>
        <fullName evidence="1">Tyrosine specific protein phosphatases domain-containing protein</fullName>
    </recommendedName>
</protein>
<dbReference type="OrthoDB" id="437665at2"/>
<reference evidence="2 3" key="1">
    <citation type="submission" date="2018-11" db="EMBL/GenBank/DDBJ databases">
        <title>Deinococcus shelandsis sp. nov., isolated from South Shetland Islands soil of Antarctica.</title>
        <authorList>
            <person name="Tian J."/>
        </authorList>
    </citation>
    <scope>NUCLEOTIDE SEQUENCE [LARGE SCALE GENOMIC DNA]</scope>
    <source>
        <strain evidence="2 3">S14-83T</strain>
    </source>
</reference>
<keyword evidence="3" id="KW-1185">Reference proteome</keyword>
<dbReference type="EMBL" id="CP034183">
    <property type="protein sequence ID" value="AZI43438.1"/>
    <property type="molecule type" value="Genomic_DNA"/>
</dbReference>
<evidence type="ECO:0000313" key="2">
    <source>
        <dbReference type="EMBL" id="AZI43438.1"/>
    </source>
</evidence>
<evidence type="ECO:0000259" key="1">
    <source>
        <dbReference type="PROSITE" id="PS50056"/>
    </source>
</evidence>